<dbReference type="OrthoDB" id="9774928at2"/>
<dbReference type="Pfam" id="PF02470">
    <property type="entry name" value="MlaD"/>
    <property type="match status" value="1"/>
</dbReference>
<accession>A0A286GF42</accession>
<dbReference type="PANTHER" id="PTHR33371:SF15">
    <property type="entry name" value="LIPOPROTEIN LPRN"/>
    <property type="match status" value="1"/>
</dbReference>
<organism evidence="4 5">
    <name type="scientific">Blastococcus haudaquaticus</name>
    <dbReference type="NCBI Taxonomy" id="1938745"/>
    <lineage>
        <taxon>Bacteria</taxon>
        <taxon>Bacillati</taxon>
        <taxon>Actinomycetota</taxon>
        <taxon>Actinomycetes</taxon>
        <taxon>Geodermatophilales</taxon>
        <taxon>Geodermatophilaceae</taxon>
        <taxon>Blastococcus</taxon>
    </lineage>
</organism>
<dbReference type="InterPro" id="IPR024516">
    <property type="entry name" value="Mce_C"/>
</dbReference>
<feature type="domain" description="Mce/MlaD" evidence="2">
    <location>
        <begin position="41"/>
        <end position="117"/>
    </location>
</feature>
<dbReference type="InterPro" id="IPR052336">
    <property type="entry name" value="MlaD_Phospholipid_Transporter"/>
</dbReference>
<keyword evidence="5" id="KW-1185">Reference proteome</keyword>
<evidence type="ECO:0000259" key="2">
    <source>
        <dbReference type="Pfam" id="PF02470"/>
    </source>
</evidence>
<dbReference type="InterPro" id="IPR005693">
    <property type="entry name" value="Mce"/>
</dbReference>
<dbReference type="AlphaFoldDB" id="A0A286GF42"/>
<protein>
    <submittedName>
        <fullName evidence="4">Phospholipid/cholesterol/gamma-HCH transport system substrate-binding protein</fullName>
    </submittedName>
</protein>
<dbReference type="Proteomes" id="UP000219482">
    <property type="component" value="Unassembled WGS sequence"/>
</dbReference>
<dbReference type="NCBIfam" id="TIGR00996">
    <property type="entry name" value="Mtu_fam_mce"/>
    <property type="match status" value="1"/>
</dbReference>
<dbReference type="GO" id="GO:0005576">
    <property type="term" value="C:extracellular region"/>
    <property type="evidence" value="ECO:0007669"/>
    <property type="project" value="TreeGrafter"/>
</dbReference>
<evidence type="ECO:0000313" key="5">
    <source>
        <dbReference type="Proteomes" id="UP000219482"/>
    </source>
</evidence>
<feature type="compositionally biased region" description="Gly residues" evidence="1">
    <location>
        <begin position="370"/>
        <end position="379"/>
    </location>
</feature>
<sequence>MMRTARKVAALGLGLVLLSGCGFRGAYSFSLPGGADVGDDPYEVEVEFLDVLDLVQQSAVRVADVPVGRVEKIELDDDWTARVTILVNGDVDLPANSVAAIQQSSLLGEKYVELAPPGNAEPQGDLRDQPVIPLDRTNRNVEVEELLGAVSLVLNGGGLAQLQTISRELGEAMEGRESELKNTLDQLDTFIGGLDEQKAEISRALDSANRLAETLAARTATIRTALDTIGPGLDVINQQRDLLVSMLESLARLGDVGTRVINQSAENTIADLQLLQPVLSQLAAAGPNLAGSLELLLTYPFPDSSLSALNYREAQTGGYGLFTNMTAELNFDLSELLCRYVIDQTTGALKIQPQDLVGTQCGQPGTAPGNQGGTQGGGQAASPQQQSALSLPTLPDVVGQVPGAEEATGRLGLPSIPGVTQ</sequence>
<name>A0A286GF42_9ACTN</name>
<evidence type="ECO:0000259" key="3">
    <source>
        <dbReference type="Pfam" id="PF11887"/>
    </source>
</evidence>
<dbReference type="InterPro" id="IPR003399">
    <property type="entry name" value="Mce/MlaD"/>
</dbReference>
<gene>
    <name evidence="4" type="ORF">SAMN06272739_0607</name>
</gene>
<dbReference type="PROSITE" id="PS51257">
    <property type="entry name" value="PROKAR_LIPOPROTEIN"/>
    <property type="match status" value="1"/>
</dbReference>
<evidence type="ECO:0000256" key="1">
    <source>
        <dbReference type="SAM" id="MobiDB-lite"/>
    </source>
</evidence>
<evidence type="ECO:0000313" key="4">
    <source>
        <dbReference type="EMBL" id="SOD94145.1"/>
    </source>
</evidence>
<feature type="region of interest" description="Disordered" evidence="1">
    <location>
        <begin position="360"/>
        <end position="387"/>
    </location>
</feature>
<dbReference type="EMBL" id="OCNK01000001">
    <property type="protein sequence ID" value="SOD94145.1"/>
    <property type="molecule type" value="Genomic_DNA"/>
</dbReference>
<feature type="domain" description="Mammalian cell entry C-terminal" evidence="3">
    <location>
        <begin position="125"/>
        <end position="293"/>
    </location>
</feature>
<reference evidence="5" key="1">
    <citation type="submission" date="2017-09" db="EMBL/GenBank/DDBJ databases">
        <authorList>
            <person name="Varghese N."/>
            <person name="Submissions S."/>
        </authorList>
    </citation>
    <scope>NUCLEOTIDE SEQUENCE [LARGE SCALE GENOMIC DNA]</scope>
    <source>
        <strain evidence="5">DSM 44270</strain>
    </source>
</reference>
<dbReference type="PANTHER" id="PTHR33371">
    <property type="entry name" value="INTERMEMBRANE PHOSPHOLIPID TRANSPORT SYSTEM BINDING PROTEIN MLAD-RELATED"/>
    <property type="match status" value="1"/>
</dbReference>
<proteinExistence type="predicted"/>
<dbReference type="Pfam" id="PF11887">
    <property type="entry name" value="Mce4_CUP1"/>
    <property type="match status" value="1"/>
</dbReference>